<evidence type="ECO:0008006" key="4">
    <source>
        <dbReference type="Google" id="ProtNLM"/>
    </source>
</evidence>
<protein>
    <recommendedName>
        <fullName evidence="4">GLPGLI family protein</fullName>
    </recommendedName>
</protein>
<feature type="signal peptide" evidence="1">
    <location>
        <begin position="1"/>
        <end position="22"/>
    </location>
</feature>
<keyword evidence="3" id="KW-1185">Reference proteome</keyword>
<proteinExistence type="predicted"/>
<dbReference type="EMBL" id="JAPMUA010000007">
    <property type="protein sequence ID" value="MDG3587607.1"/>
    <property type="molecule type" value="Genomic_DNA"/>
</dbReference>
<dbReference type="PROSITE" id="PS51257">
    <property type="entry name" value="PROKAR_LIPOPROTEIN"/>
    <property type="match status" value="1"/>
</dbReference>
<dbReference type="Proteomes" id="UP001153642">
    <property type="component" value="Unassembled WGS sequence"/>
</dbReference>
<name>A0ABT6FWI5_9FLAO</name>
<keyword evidence="1" id="KW-0732">Signal</keyword>
<reference evidence="2" key="1">
    <citation type="submission" date="2022-11" db="EMBL/GenBank/DDBJ databases">
        <title>High-quality draft genome sequence of Galbibacter sp. strain CMA-7.</title>
        <authorList>
            <person name="Wei L."/>
            <person name="Dong C."/>
            <person name="Shao Z."/>
        </authorList>
    </citation>
    <scope>NUCLEOTIDE SEQUENCE</scope>
    <source>
        <strain evidence="2">CMA-7</strain>
    </source>
</reference>
<organism evidence="2 3">
    <name type="scientific">Galbibacter pacificus</name>
    <dbReference type="NCBI Taxonomy" id="2996052"/>
    <lineage>
        <taxon>Bacteria</taxon>
        <taxon>Pseudomonadati</taxon>
        <taxon>Bacteroidota</taxon>
        <taxon>Flavobacteriia</taxon>
        <taxon>Flavobacteriales</taxon>
        <taxon>Flavobacteriaceae</taxon>
        <taxon>Galbibacter</taxon>
    </lineage>
</organism>
<evidence type="ECO:0000313" key="3">
    <source>
        <dbReference type="Proteomes" id="UP001153642"/>
    </source>
</evidence>
<dbReference type="RefSeq" id="WP_277901164.1">
    <property type="nucleotide sequence ID" value="NZ_JAPMUA010000007.1"/>
</dbReference>
<sequence length="136" mass="15938">MKITYRILYVLFLIIACNGALAQSTTKHQSVLYINVIINYEGKIKIKDNVLNLNEVQVYTRNYVRQQPAFKYNGVVYRVYADEDLELGTIMDLEQELQKAFEGKRERYLLNTKTVTLDEPDLWNKLKTLEIKAVKD</sequence>
<comment type="caution">
    <text evidence="2">The sequence shown here is derived from an EMBL/GenBank/DDBJ whole genome shotgun (WGS) entry which is preliminary data.</text>
</comment>
<gene>
    <name evidence="2" type="ORF">OSR52_17240</name>
</gene>
<evidence type="ECO:0000313" key="2">
    <source>
        <dbReference type="EMBL" id="MDG3587607.1"/>
    </source>
</evidence>
<accession>A0ABT6FWI5</accession>
<evidence type="ECO:0000256" key="1">
    <source>
        <dbReference type="SAM" id="SignalP"/>
    </source>
</evidence>
<feature type="chain" id="PRO_5047137861" description="GLPGLI family protein" evidence="1">
    <location>
        <begin position="23"/>
        <end position="136"/>
    </location>
</feature>